<dbReference type="OrthoDB" id="527344at2759"/>
<dbReference type="GO" id="GO:0008270">
    <property type="term" value="F:zinc ion binding"/>
    <property type="evidence" value="ECO:0007669"/>
    <property type="project" value="UniProtKB-KW"/>
</dbReference>
<dbReference type="PROSITE" id="PS50089">
    <property type="entry name" value="ZF_RING_2"/>
    <property type="match status" value="1"/>
</dbReference>
<dbReference type="EnsemblMetazoa" id="G4607.4">
    <property type="protein sequence ID" value="G4607.4:cds"/>
    <property type="gene ID" value="G4607"/>
</dbReference>
<dbReference type="EnsemblMetazoa" id="G4607.1">
    <property type="protein sequence ID" value="G4607.1:cds"/>
    <property type="gene ID" value="G4607"/>
</dbReference>
<dbReference type="InterPro" id="IPR001841">
    <property type="entry name" value="Znf_RING"/>
</dbReference>
<dbReference type="Gene3D" id="3.30.390.130">
    <property type="match status" value="1"/>
</dbReference>
<dbReference type="EnsemblMetazoa" id="G4607.2">
    <property type="protein sequence ID" value="G4607.2:cds"/>
    <property type="gene ID" value="G4607"/>
</dbReference>
<dbReference type="InterPro" id="IPR017907">
    <property type="entry name" value="Znf_RING_CS"/>
</dbReference>
<keyword evidence="4 9" id="KW-0808">Transferase</keyword>
<dbReference type="Gene3D" id="3.40.220.10">
    <property type="entry name" value="Leucine Aminopeptidase, subunit E, domain 1"/>
    <property type="match status" value="1"/>
</dbReference>
<dbReference type="GO" id="GO:0016567">
    <property type="term" value="P:protein ubiquitination"/>
    <property type="evidence" value="ECO:0007669"/>
    <property type="project" value="UniProtKB-UniRule"/>
</dbReference>
<feature type="domain" description="RING-type" evidence="11">
    <location>
        <begin position="424"/>
        <end position="468"/>
    </location>
</feature>
<dbReference type="OMA" id="TETIACH"/>
<dbReference type="AlphaFoldDB" id="A0A8W8N4J4"/>
<reference evidence="12" key="1">
    <citation type="submission" date="2022-08" db="UniProtKB">
        <authorList>
            <consortium name="EnsemblMetazoa"/>
        </authorList>
    </citation>
    <scope>IDENTIFICATION</scope>
    <source>
        <strain evidence="12">05x7-T-G4-1.051#20</strain>
    </source>
</reference>
<protein>
    <recommendedName>
        <fullName evidence="9">E3 ubiquitin-protein ligase</fullName>
        <ecNumber evidence="9">2.3.2.27</ecNumber>
    </recommendedName>
</protein>
<dbReference type="GO" id="GO:0061630">
    <property type="term" value="F:ubiquitin protein ligase activity"/>
    <property type="evidence" value="ECO:0007669"/>
    <property type="project" value="UniProtKB-UniRule"/>
</dbReference>
<organism evidence="12 13">
    <name type="scientific">Magallana gigas</name>
    <name type="common">Pacific oyster</name>
    <name type="synonym">Crassostrea gigas</name>
    <dbReference type="NCBI Taxonomy" id="29159"/>
    <lineage>
        <taxon>Eukaryota</taxon>
        <taxon>Metazoa</taxon>
        <taxon>Spiralia</taxon>
        <taxon>Lophotrochozoa</taxon>
        <taxon>Mollusca</taxon>
        <taxon>Bivalvia</taxon>
        <taxon>Autobranchia</taxon>
        <taxon>Pteriomorphia</taxon>
        <taxon>Ostreida</taxon>
        <taxon>Ostreoidea</taxon>
        <taxon>Ostreidae</taxon>
        <taxon>Magallana</taxon>
    </lineage>
</organism>
<dbReference type="EnsemblMetazoa" id="G4607.3">
    <property type="protein sequence ID" value="G4607.3:cds"/>
    <property type="gene ID" value="G4607"/>
</dbReference>
<dbReference type="SUPFAM" id="SSF52949">
    <property type="entry name" value="Macro domain-like"/>
    <property type="match status" value="1"/>
</dbReference>
<dbReference type="InterPro" id="IPR039399">
    <property type="entry name" value="Deltex_C_sf"/>
</dbReference>
<dbReference type="SMART" id="SM00184">
    <property type="entry name" value="RING"/>
    <property type="match status" value="1"/>
</dbReference>
<dbReference type="GO" id="GO:0007219">
    <property type="term" value="P:Notch signaling pathway"/>
    <property type="evidence" value="ECO:0007669"/>
    <property type="project" value="InterPro"/>
</dbReference>
<dbReference type="InterPro" id="IPR039398">
    <property type="entry name" value="Deltex_fam"/>
</dbReference>
<keyword evidence="7 9" id="KW-0862">Zinc</keyword>
<dbReference type="InterPro" id="IPR043472">
    <property type="entry name" value="Macro_dom-like"/>
</dbReference>
<dbReference type="Gene3D" id="3.30.40.10">
    <property type="entry name" value="Zinc/RING finger domain, C3HC4 (zinc finger)"/>
    <property type="match status" value="1"/>
</dbReference>
<evidence type="ECO:0000259" key="11">
    <source>
        <dbReference type="PROSITE" id="PS50089"/>
    </source>
</evidence>
<dbReference type="Proteomes" id="UP000005408">
    <property type="component" value="Unassembled WGS sequence"/>
</dbReference>
<evidence type="ECO:0000256" key="3">
    <source>
        <dbReference type="ARBA" id="ARBA00009413"/>
    </source>
</evidence>
<dbReference type="PROSITE" id="PS00518">
    <property type="entry name" value="ZF_RING_1"/>
    <property type="match status" value="1"/>
</dbReference>
<evidence type="ECO:0000313" key="13">
    <source>
        <dbReference type="Proteomes" id="UP000005408"/>
    </source>
</evidence>
<dbReference type="EnsemblMetazoa" id="G4607.5">
    <property type="protein sequence ID" value="G4607.5:cds"/>
    <property type="gene ID" value="G4607"/>
</dbReference>
<dbReference type="PANTHER" id="PTHR12622">
    <property type="entry name" value="DELTEX-RELATED"/>
    <property type="match status" value="1"/>
</dbReference>
<keyword evidence="9" id="KW-0963">Cytoplasm</keyword>
<comment type="subcellular location">
    <subcellularLocation>
        <location evidence="9">Cytoplasm</location>
    </subcellularLocation>
</comment>
<dbReference type="EnsemblMetazoa" id="G4607.7">
    <property type="protein sequence ID" value="G4607.7:cds"/>
    <property type="gene ID" value="G4607"/>
</dbReference>
<keyword evidence="5 9" id="KW-0479">Metal-binding</keyword>
<feature type="region of interest" description="Disordered" evidence="10">
    <location>
        <begin position="189"/>
        <end position="231"/>
    </location>
</feature>
<sequence>MGNTASQHTGHSGTNKTLTVDVLQNENAKNQVDVVLCFVDTKWGSRDRLSQAMSSLAGNIYVTERDTLMEQHPVTSPGDVFTCNGGKLNCKSILLVVVPEGDLSEHLLEVRAILLCAFQKATELGAHSITIPLGIEPPFQVNIILPVLYTIYLDHDTESSSLNLFHLVTIDQNIQLQILQTIKEMNESIPDSVSNSEGEEEPSHRNNGDAMLNNNTSHHPPFGETASQERHVNVDQSSFNNLSDSQDSSAKLNHLEEHTPAQKKKENDVPLSNGNVLENHQYFSEDDQISNPILTNQEASVASCVTALKPLFPVHQLQKEVAKISENDFLKSVNMKTSDSSNTRSVKFSDEVEEYVDPERPPLVRSLSSDSDDAGGRLDFQNFSVKRPVTRRQGKRPVQRGEPVVVTKYDEELAAKKADPVFFCVICQMEHRKDLVCAKTLDKCKHVFCEKCIEGYFAKEKPVCPICNMVYGAVHGTMPPGIMSYWTREGTLLPGHRNEGVIVIEYDIPDGIQTEEHPHPGKPFKGASRTAYLPNSEKGQKCLRLLQKAFDRKLTFTVGRSRTTGRDDCVTWNDIHHKTNVQGGPQRFGYPDPGYLDRLETELKERGVTED</sequence>
<evidence type="ECO:0000256" key="4">
    <source>
        <dbReference type="ARBA" id="ARBA00022679"/>
    </source>
</evidence>
<evidence type="ECO:0000256" key="1">
    <source>
        <dbReference type="ARBA" id="ARBA00000900"/>
    </source>
</evidence>
<comment type="pathway">
    <text evidence="2 9">Protein modification; protein ubiquitination.</text>
</comment>
<dbReference type="GO" id="GO:0005737">
    <property type="term" value="C:cytoplasm"/>
    <property type="evidence" value="ECO:0007669"/>
    <property type="project" value="UniProtKB-SubCell"/>
</dbReference>
<evidence type="ECO:0000256" key="7">
    <source>
        <dbReference type="ARBA" id="ARBA00022833"/>
    </source>
</evidence>
<dbReference type="CDD" id="cd09633">
    <property type="entry name" value="Deltex_C"/>
    <property type="match status" value="1"/>
</dbReference>
<comment type="similarity">
    <text evidence="3 9">Belongs to the Deltex family.</text>
</comment>
<evidence type="ECO:0000313" key="12">
    <source>
        <dbReference type="EnsemblMetazoa" id="G4607.6:cds"/>
    </source>
</evidence>
<accession>A0A8W8N4J4</accession>
<keyword evidence="6 8" id="KW-0863">Zinc-finger</keyword>
<dbReference type="InterPro" id="IPR039396">
    <property type="entry name" value="Deltex_C"/>
</dbReference>
<dbReference type="EnsemblMetazoa" id="G4607.6">
    <property type="protein sequence ID" value="G4607.6:cds"/>
    <property type="gene ID" value="G4607"/>
</dbReference>
<evidence type="ECO:0000256" key="5">
    <source>
        <dbReference type="ARBA" id="ARBA00022723"/>
    </source>
</evidence>
<dbReference type="InterPro" id="IPR018957">
    <property type="entry name" value="Znf_C3HC4_RING-type"/>
</dbReference>
<evidence type="ECO:0000256" key="9">
    <source>
        <dbReference type="RuleBase" id="RU367105"/>
    </source>
</evidence>
<evidence type="ECO:0000256" key="6">
    <source>
        <dbReference type="ARBA" id="ARBA00022771"/>
    </source>
</evidence>
<dbReference type="InterPro" id="IPR013083">
    <property type="entry name" value="Znf_RING/FYVE/PHD"/>
</dbReference>
<dbReference type="Pfam" id="PF18102">
    <property type="entry name" value="DTC"/>
    <property type="match status" value="1"/>
</dbReference>
<dbReference type="SUPFAM" id="SSF57850">
    <property type="entry name" value="RING/U-box"/>
    <property type="match status" value="1"/>
</dbReference>
<evidence type="ECO:0000256" key="10">
    <source>
        <dbReference type="SAM" id="MobiDB-lite"/>
    </source>
</evidence>
<keyword evidence="13" id="KW-1185">Reference proteome</keyword>
<evidence type="ECO:0000256" key="8">
    <source>
        <dbReference type="PROSITE-ProRule" id="PRU00175"/>
    </source>
</evidence>
<evidence type="ECO:0000256" key="2">
    <source>
        <dbReference type="ARBA" id="ARBA00004906"/>
    </source>
</evidence>
<name>A0A8W8N4J4_MAGGI</name>
<dbReference type="EC" id="2.3.2.27" evidence="9"/>
<comment type="catalytic activity">
    <reaction evidence="1 9">
        <text>S-ubiquitinyl-[E2 ubiquitin-conjugating enzyme]-L-cysteine + [acceptor protein]-L-lysine = [E2 ubiquitin-conjugating enzyme]-L-cysteine + N(6)-ubiquitinyl-[acceptor protein]-L-lysine.</text>
        <dbReference type="EC" id="2.3.2.27"/>
    </reaction>
</comment>
<dbReference type="Pfam" id="PF00097">
    <property type="entry name" value="zf-C3HC4"/>
    <property type="match status" value="1"/>
</dbReference>
<proteinExistence type="inferred from homology"/>
<dbReference type="EnsemblMetazoa" id="G4607.8">
    <property type="protein sequence ID" value="G4607.8:cds"/>
    <property type="gene ID" value="G4607"/>
</dbReference>